<keyword evidence="2" id="KW-1185">Reference proteome</keyword>
<dbReference type="OrthoDB" id="3799035at2759"/>
<name>A0A6A5RSI9_9PLEO</name>
<accession>A0A6A5RSI9</accession>
<sequence>RTKHVDIYYHYVKERVCNNHLTVKHVCTTAMTTNSLTKPLDRVAYERFLC</sequence>
<gene>
    <name evidence="1" type="ORF">M421DRAFT_56926</name>
</gene>
<dbReference type="GeneID" id="54353118"/>
<reference evidence="1" key="1">
    <citation type="journal article" date="2020" name="Stud. Mycol.">
        <title>101 Dothideomycetes genomes: a test case for predicting lifestyles and emergence of pathogens.</title>
        <authorList>
            <person name="Haridas S."/>
            <person name="Albert R."/>
            <person name="Binder M."/>
            <person name="Bloem J."/>
            <person name="Labutti K."/>
            <person name="Salamov A."/>
            <person name="Andreopoulos B."/>
            <person name="Baker S."/>
            <person name="Barry K."/>
            <person name="Bills G."/>
            <person name="Bluhm B."/>
            <person name="Cannon C."/>
            <person name="Castanera R."/>
            <person name="Culley D."/>
            <person name="Daum C."/>
            <person name="Ezra D."/>
            <person name="Gonzalez J."/>
            <person name="Henrissat B."/>
            <person name="Kuo A."/>
            <person name="Liang C."/>
            <person name="Lipzen A."/>
            <person name="Lutzoni F."/>
            <person name="Magnuson J."/>
            <person name="Mondo S."/>
            <person name="Nolan M."/>
            <person name="Ohm R."/>
            <person name="Pangilinan J."/>
            <person name="Park H.-J."/>
            <person name="Ramirez L."/>
            <person name="Alfaro M."/>
            <person name="Sun H."/>
            <person name="Tritt A."/>
            <person name="Yoshinaga Y."/>
            <person name="Zwiers L.-H."/>
            <person name="Turgeon B."/>
            <person name="Goodwin S."/>
            <person name="Spatafora J."/>
            <person name="Crous P."/>
            <person name="Grigoriev I."/>
        </authorList>
    </citation>
    <scope>NUCLEOTIDE SEQUENCE</scope>
    <source>
        <strain evidence="1">CBS 183.55</strain>
    </source>
</reference>
<organism evidence="1 2">
    <name type="scientific">Didymella exigua CBS 183.55</name>
    <dbReference type="NCBI Taxonomy" id="1150837"/>
    <lineage>
        <taxon>Eukaryota</taxon>
        <taxon>Fungi</taxon>
        <taxon>Dikarya</taxon>
        <taxon>Ascomycota</taxon>
        <taxon>Pezizomycotina</taxon>
        <taxon>Dothideomycetes</taxon>
        <taxon>Pleosporomycetidae</taxon>
        <taxon>Pleosporales</taxon>
        <taxon>Pleosporineae</taxon>
        <taxon>Didymellaceae</taxon>
        <taxon>Didymella</taxon>
    </lineage>
</organism>
<dbReference type="EMBL" id="ML978961">
    <property type="protein sequence ID" value="KAF1931365.1"/>
    <property type="molecule type" value="Genomic_DNA"/>
</dbReference>
<evidence type="ECO:0000313" key="2">
    <source>
        <dbReference type="Proteomes" id="UP000800082"/>
    </source>
</evidence>
<proteinExistence type="predicted"/>
<dbReference type="AlphaFoldDB" id="A0A6A5RSI9"/>
<evidence type="ECO:0008006" key="3">
    <source>
        <dbReference type="Google" id="ProtNLM"/>
    </source>
</evidence>
<dbReference type="RefSeq" id="XP_033451613.1">
    <property type="nucleotide sequence ID" value="XM_033595451.1"/>
</dbReference>
<protein>
    <recommendedName>
        <fullName evidence="3">Copia protein</fullName>
    </recommendedName>
</protein>
<feature type="non-terminal residue" evidence="1">
    <location>
        <position position="1"/>
    </location>
</feature>
<dbReference type="Proteomes" id="UP000800082">
    <property type="component" value="Unassembled WGS sequence"/>
</dbReference>
<evidence type="ECO:0000313" key="1">
    <source>
        <dbReference type="EMBL" id="KAF1931365.1"/>
    </source>
</evidence>